<proteinExistence type="predicted"/>
<dbReference type="InterPro" id="IPR023214">
    <property type="entry name" value="HAD_sf"/>
</dbReference>
<dbReference type="Gene3D" id="3.40.50.1000">
    <property type="entry name" value="HAD superfamily/HAD-like"/>
    <property type="match status" value="1"/>
</dbReference>
<organism evidence="1">
    <name type="scientific">marine metagenome</name>
    <dbReference type="NCBI Taxonomy" id="408172"/>
    <lineage>
        <taxon>unclassified sequences</taxon>
        <taxon>metagenomes</taxon>
        <taxon>ecological metagenomes</taxon>
    </lineage>
</organism>
<dbReference type="Pfam" id="PF09419">
    <property type="entry name" value="PGP_phosphatase"/>
    <property type="match status" value="1"/>
</dbReference>
<reference evidence="1" key="1">
    <citation type="submission" date="2018-05" db="EMBL/GenBank/DDBJ databases">
        <authorList>
            <person name="Lanie J.A."/>
            <person name="Ng W.-L."/>
            <person name="Kazmierczak K.M."/>
            <person name="Andrzejewski T.M."/>
            <person name="Davidsen T.M."/>
            <person name="Wayne K.J."/>
            <person name="Tettelin H."/>
            <person name="Glass J.I."/>
            <person name="Rusch D."/>
            <person name="Podicherti R."/>
            <person name="Tsui H.-C.T."/>
            <person name="Winkler M.E."/>
        </authorList>
    </citation>
    <scope>NUCLEOTIDE SEQUENCE</scope>
</reference>
<name>A0A382I3C7_9ZZZZ</name>
<feature type="non-terminal residue" evidence="1">
    <location>
        <position position="185"/>
    </location>
</feature>
<accession>A0A382I3C7</accession>
<dbReference type="InterPro" id="IPR027706">
    <property type="entry name" value="PGP_Pase"/>
</dbReference>
<dbReference type="EMBL" id="UINC01064923">
    <property type="protein sequence ID" value="SVB94058.1"/>
    <property type="molecule type" value="Genomic_DNA"/>
</dbReference>
<dbReference type="GO" id="GO:0008962">
    <property type="term" value="F:phosphatidylglycerophosphatase activity"/>
    <property type="evidence" value="ECO:0007669"/>
    <property type="project" value="InterPro"/>
</dbReference>
<evidence type="ECO:0000313" key="1">
    <source>
        <dbReference type="EMBL" id="SVB94058.1"/>
    </source>
</evidence>
<sequence>MILQYSLAIISGYPSFKTQSCITDLMSGNTKRNKKSRRDGLTLDKILYFLLLPFRPNLLKTYMAVDRFTEISIDQLKEDGIKGVLIDADGTLGPHHTRQFSHEVVNHIDTMINSGLKVAIYTNAFEDRFQQFKNVNVVTNVPPKPNKHGFEQAMKNFLNLDDPSSVCMVGDIFLTDGGARLAGMH</sequence>
<dbReference type="SUPFAM" id="SSF56784">
    <property type="entry name" value="HAD-like"/>
    <property type="match status" value="1"/>
</dbReference>
<protein>
    <submittedName>
        <fullName evidence="1">Uncharacterized protein</fullName>
    </submittedName>
</protein>
<gene>
    <name evidence="1" type="ORF">METZ01_LOCUS246912</name>
</gene>
<dbReference type="InterPro" id="IPR036412">
    <property type="entry name" value="HAD-like_sf"/>
</dbReference>
<dbReference type="AlphaFoldDB" id="A0A382I3C7"/>